<protein>
    <submittedName>
        <fullName evidence="3">Glucose 1-dehydrogenase</fullName>
        <ecNumber evidence="3">1.1.1.47</ecNumber>
    </submittedName>
</protein>
<reference evidence="3" key="1">
    <citation type="submission" date="2022-03" db="EMBL/GenBank/DDBJ databases">
        <title>Identification of a novel bacterium isolated from mangrove sediments.</title>
        <authorList>
            <person name="Pan X."/>
        </authorList>
    </citation>
    <scope>NUCLEOTIDE SEQUENCE</scope>
    <source>
        <strain evidence="3">B2580</strain>
    </source>
</reference>
<sequence>MRLKDKVAIVTGGAGGMGEASAILFAQEGASVTVVDLKEEAAQPTVDTIRRAGGQAIAVGADVTRTADVERIVARTVAELGLPTVLLNNAGTDTENKQPLHEVSEEAFDRVIEVNLKGPWLMMKHVVPHMIAAGGGSIVNTASIGAFIAALTAGYCASKAGLVALSRVGAVQLAQYGIRVNSLCPGATMSPLTQRELKEMEEHGLVDQDMIYRMSALGRFAEPIEQARGALFLASDDSSFVTGAPLIVDGGWTSLAGVATSA</sequence>
<organism evidence="3 4">
    <name type="scientific">Novosphingobium album</name>
    <name type="common">ex Hu et al. 2023</name>
    <dbReference type="NCBI Taxonomy" id="2930093"/>
    <lineage>
        <taxon>Bacteria</taxon>
        <taxon>Pseudomonadati</taxon>
        <taxon>Pseudomonadota</taxon>
        <taxon>Alphaproteobacteria</taxon>
        <taxon>Sphingomonadales</taxon>
        <taxon>Sphingomonadaceae</taxon>
        <taxon>Novosphingobium</taxon>
    </lineage>
</organism>
<dbReference type="Gene3D" id="3.40.50.720">
    <property type="entry name" value="NAD(P)-binding Rossmann-like Domain"/>
    <property type="match status" value="1"/>
</dbReference>
<dbReference type="CDD" id="cd05233">
    <property type="entry name" value="SDR_c"/>
    <property type="match status" value="1"/>
</dbReference>
<dbReference type="PRINTS" id="PR00081">
    <property type="entry name" value="GDHRDH"/>
</dbReference>
<dbReference type="PROSITE" id="PS00061">
    <property type="entry name" value="ADH_SHORT"/>
    <property type="match status" value="1"/>
</dbReference>
<dbReference type="PRINTS" id="PR00080">
    <property type="entry name" value="SDRFAMILY"/>
</dbReference>
<evidence type="ECO:0000256" key="1">
    <source>
        <dbReference type="ARBA" id="ARBA00006484"/>
    </source>
</evidence>
<comment type="caution">
    <text evidence="3">The sequence shown here is derived from an EMBL/GenBank/DDBJ whole genome shotgun (WGS) entry which is preliminary data.</text>
</comment>
<keyword evidence="2 3" id="KW-0560">Oxidoreductase</keyword>
<accession>A0ABT0B7J9</accession>
<dbReference type="EMBL" id="JALHLE010000044">
    <property type="protein sequence ID" value="MCJ2180855.1"/>
    <property type="molecule type" value="Genomic_DNA"/>
</dbReference>
<gene>
    <name evidence="3" type="ORF">MTR64_19975</name>
</gene>
<dbReference type="PANTHER" id="PTHR24321:SF8">
    <property type="entry name" value="ESTRADIOL 17-BETA-DEHYDROGENASE 8-RELATED"/>
    <property type="match status" value="1"/>
</dbReference>
<evidence type="ECO:0000313" key="4">
    <source>
        <dbReference type="Proteomes" id="UP001162880"/>
    </source>
</evidence>
<proteinExistence type="inferred from homology"/>
<dbReference type="InterPro" id="IPR002347">
    <property type="entry name" value="SDR_fam"/>
</dbReference>
<evidence type="ECO:0000256" key="2">
    <source>
        <dbReference type="ARBA" id="ARBA00023002"/>
    </source>
</evidence>
<dbReference type="InterPro" id="IPR020904">
    <property type="entry name" value="Sc_DH/Rdtase_CS"/>
</dbReference>
<keyword evidence="4" id="KW-1185">Reference proteome</keyword>
<dbReference type="EC" id="1.1.1.47" evidence="3"/>
<dbReference type="SUPFAM" id="SSF51735">
    <property type="entry name" value="NAD(P)-binding Rossmann-fold domains"/>
    <property type="match status" value="1"/>
</dbReference>
<evidence type="ECO:0000313" key="3">
    <source>
        <dbReference type="EMBL" id="MCJ2180855.1"/>
    </source>
</evidence>
<dbReference type="PANTHER" id="PTHR24321">
    <property type="entry name" value="DEHYDROGENASES, SHORT CHAIN"/>
    <property type="match status" value="1"/>
</dbReference>
<comment type="similarity">
    <text evidence="1">Belongs to the short-chain dehydrogenases/reductases (SDR) family.</text>
</comment>
<dbReference type="Pfam" id="PF13561">
    <property type="entry name" value="adh_short_C2"/>
    <property type="match status" value="1"/>
</dbReference>
<dbReference type="InterPro" id="IPR036291">
    <property type="entry name" value="NAD(P)-bd_dom_sf"/>
</dbReference>
<name>A0ABT0B7J9_9SPHN</name>
<dbReference type="Proteomes" id="UP001162880">
    <property type="component" value="Unassembled WGS sequence"/>
</dbReference>
<dbReference type="GO" id="GO:0047936">
    <property type="term" value="F:glucose 1-dehydrogenase [NAD(P)+] activity"/>
    <property type="evidence" value="ECO:0007669"/>
    <property type="project" value="UniProtKB-EC"/>
</dbReference>
<dbReference type="NCBIfam" id="NF005559">
    <property type="entry name" value="PRK07231.1"/>
    <property type="match status" value="1"/>
</dbReference>
<dbReference type="RefSeq" id="WP_243996303.1">
    <property type="nucleotide sequence ID" value="NZ_JALHLE010000044.1"/>
</dbReference>